<dbReference type="AlphaFoldDB" id="A0A1X7D2D9"/>
<evidence type="ECO:0000313" key="2">
    <source>
        <dbReference type="Proteomes" id="UP000036202"/>
    </source>
</evidence>
<reference evidence="2" key="2">
    <citation type="submission" date="2015-06" db="EMBL/GenBank/DDBJ databases">
        <title>Genome Sequence of Bacillus endophyticus and Analysis of its Companion Mechanism in the Ketogulonigenium vulgare-Bacillus strain Consortium.</title>
        <authorList>
            <person name="Jia N."/>
            <person name="Du J."/>
            <person name="Ding M.-Z."/>
            <person name="Gao F."/>
            <person name="Yuan Y.-J."/>
        </authorList>
    </citation>
    <scope>NUCLEOTIDE SEQUENCE [LARGE SCALE GENOMIC DNA]</scope>
    <source>
        <strain evidence="2">Hbe603</strain>
    </source>
</reference>
<dbReference type="Pfam" id="PF14493">
    <property type="entry name" value="HTH_40"/>
    <property type="match status" value="1"/>
</dbReference>
<accession>A0A0H4KNR8</accession>
<dbReference type="RefSeq" id="WP_019391648.1">
    <property type="nucleotide sequence ID" value="NZ_ALIM01000014.1"/>
</dbReference>
<dbReference type="InterPro" id="IPR008308">
    <property type="entry name" value="YpbB-like"/>
</dbReference>
<proteinExistence type="predicted"/>
<dbReference type="PATRIC" id="fig|135735.6.peg.4035"/>
<organism evidence="1 2">
    <name type="scientific">Priestia filamentosa</name>
    <dbReference type="NCBI Taxonomy" id="1402861"/>
    <lineage>
        <taxon>Bacteria</taxon>
        <taxon>Bacillati</taxon>
        <taxon>Bacillota</taxon>
        <taxon>Bacilli</taxon>
        <taxon>Bacillales</taxon>
        <taxon>Bacillaceae</taxon>
        <taxon>Priestia</taxon>
    </lineage>
</organism>
<sequence length="356" mass="41967">MNSLHIVMLFCLQRLKEERTIYGVYHLLKGKKSAQTIQDGQIYGLSFLFQSFPYLKKPSFDSMITTLVQKEAITSKGEHVYQVTEKGHEYVQKWLTTNKLPSSLNGWQYANVTYPFWKRLLVLFQTASNLVYEEKKFVPVTRDEETLRWLKNFLVRNGQNRTELAHQLFQELKNILKETPQLNVELFVRQFSGYQYAGETNVQIAKEYNVDEHYVHLCQLATVHFIIHMLEKQKDLYKLLQGLLTDFNVVLPLTSSAKATYELMKRNKSFEDIMRIRRLKKSTIEDHLAEIALFIDDFSLSDYVTNAEQEEIKRVYLKLNTNKLKPIKDEVSSSITYFQIRLVLAHLTKERRVTWS</sequence>
<dbReference type="OrthoDB" id="2354672at2"/>
<dbReference type="Proteomes" id="UP000036202">
    <property type="component" value="Chromosome"/>
</dbReference>
<accession>A0A1X7D2D9</accession>
<dbReference type="EMBL" id="CP011974">
    <property type="protein sequence ID" value="AKO93994.1"/>
    <property type="molecule type" value="Genomic_DNA"/>
</dbReference>
<keyword evidence="2" id="KW-1185">Reference proteome</keyword>
<gene>
    <name evidence="1" type="ORF">BEH_19015</name>
</gene>
<protein>
    <submittedName>
        <fullName evidence="1">Uncharacterized protein</fullName>
    </submittedName>
</protein>
<dbReference type="GeneID" id="93700076"/>
<dbReference type="PIRSF" id="PIRSF021350">
    <property type="entry name" value="UCP021350"/>
    <property type="match status" value="1"/>
</dbReference>
<dbReference type="InterPro" id="IPR029491">
    <property type="entry name" value="Helicase_HTH"/>
</dbReference>
<reference evidence="1 2" key="1">
    <citation type="journal article" date="2015" name="PLoS ONE">
        <title>Genome Sequence of Bacillus endophyticus and Analysis of Its Companion Mechanism in the Ketogulonigenium vulgare-Bacillus Strain Consortium.</title>
        <authorList>
            <person name="Jia N."/>
            <person name="Du J."/>
            <person name="Ding M.Z."/>
            <person name="Gao F."/>
            <person name="Yuan Y.J."/>
        </authorList>
    </citation>
    <scope>NUCLEOTIDE SEQUENCE [LARGE SCALE GENOMIC DNA]</scope>
    <source>
        <strain evidence="1 2">Hbe603</strain>
    </source>
</reference>
<name>A0A1X7D2D9_9BACI</name>
<evidence type="ECO:0000313" key="1">
    <source>
        <dbReference type="EMBL" id="AKO93994.1"/>
    </source>
</evidence>
<dbReference type="KEGG" id="beo:BEH_19015"/>